<evidence type="ECO:0000256" key="5">
    <source>
        <dbReference type="ARBA" id="ARBA00022833"/>
    </source>
</evidence>
<evidence type="ECO:0000256" key="12">
    <source>
        <dbReference type="SAM" id="MobiDB-lite"/>
    </source>
</evidence>
<evidence type="ECO:0000256" key="2">
    <source>
        <dbReference type="ARBA" id="ARBA00010210"/>
    </source>
</evidence>
<feature type="region of interest" description="Disordered" evidence="12">
    <location>
        <begin position="325"/>
        <end position="395"/>
    </location>
</feature>
<feature type="binding site" evidence="9">
    <location>
        <position position="494"/>
    </location>
    <ligand>
        <name>Zn(2+)</name>
        <dbReference type="ChEBI" id="CHEBI:29105"/>
        <label>1</label>
    </ligand>
</feature>
<accession>A0A9Q3C9J2</accession>
<dbReference type="SMART" id="SM01408">
    <property type="entry name" value="ING"/>
    <property type="match status" value="1"/>
</dbReference>
<evidence type="ECO:0000256" key="7">
    <source>
        <dbReference type="ARBA" id="ARBA00023242"/>
    </source>
</evidence>
<evidence type="ECO:0000256" key="6">
    <source>
        <dbReference type="ARBA" id="ARBA00022853"/>
    </source>
</evidence>
<evidence type="ECO:0000259" key="13">
    <source>
        <dbReference type="PROSITE" id="PS50016"/>
    </source>
</evidence>
<evidence type="ECO:0000256" key="9">
    <source>
        <dbReference type="PIRSR" id="PIRSR628651-51"/>
    </source>
</evidence>
<dbReference type="GO" id="GO:0006325">
    <property type="term" value="P:chromatin organization"/>
    <property type="evidence" value="ECO:0007669"/>
    <property type="project" value="UniProtKB-KW"/>
</dbReference>
<feature type="binding site" evidence="9">
    <location>
        <position position="468"/>
    </location>
    <ligand>
        <name>Zn(2+)</name>
        <dbReference type="ChEBI" id="CHEBI:29105"/>
        <label>1</label>
    </ligand>
</feature>
<feature type="compositionally biased region" description="Basic residues" evidence="12">
    <location>
        <begin position="30"/>
        <end position="39"/>
    </location>
</feature>
<dbReference type="InterPro" id="IPR001965">
    <property type="entry name" value="Znf_PHD"/>
</dbReference>
<dbReference type="PROSITE" id="PS50016">
    <property type="entry name" value="ZF_PHD_2"/>
    <property type="match status" value="1"/>
</dbReference>
<feature type="site" description="Histone H3K4me3 binding" evidence="8">
    <location>
        <position position="476"/>
    </location>
</feature>
<protein>
    <recommendedName>
        <fullName evidence="11">Chromatin modification-related protein</fullName>
    </recommendedName>
</protein>
<feature type="site" description="Histone H3K4me3 binding" evidence="8">
    <location>
        <position position="489"/>
    </location>
</feature>
<dbReference type="SUPFAM" id="SSF57903">
    <property type="entry name" value="FYVE/PHD zinc finger"/>
    <property type="match status" value="1"/>
</dbReference>
<feature type="binding site" evidence="9">
    <location>
        <position position="479"/>
    </location>
    <ligand>
        <name>Zn(2+)</name>
        <dbReference type="ChEBI" id="CHEBI:29105"/>
        <label>2</label>
    </ligand>
</feature>
<dbReference type="OrthoDB" id="5411773at2759"/>
<keyword evidence="5 9" id="KW-0862">Zinc</keyword>
<dbReference type="Pfam" id="PF12998">
    <property type="entry name" value="ING"/>
    <property type="match status" value="2"/>
</dbReference>
<dbReference type="EMBL" id="AVOT02005269">
    <property type="protein sequence ID" value="MBW0478671.1"/>
    <property type="molecule type" value="Genomic_DNA"/>
</dbReference>
<keyword evidence="4 10" id="KW-0863">Zinc-finger</keyword>
<dbReference type="GO" id="GO:0005634">
    <property type="term" value="C:nucleus"/>
    <property type="evidence" value="ECO:0007669"/>
    <property type="project" value="UniProtKB-SubCell"/>
</dbReference>
<evidence type="ECO:0000256" key="3">
    <source>
        <dbReference type="ARBA" id="ARBA00022723"/>
    </source>
</evidence>
<dbReference type="CDD" id="cd15505">
    <property type="entry name" value="PHD_ING"/>
    <property type="match status" value="1"/>
</dbReference>
<dbReference type="PANTHER" id="PTHR10333:SF42">
    <property type="entry name" value="INHIBITOR OF GROWTH PROTEIN 5"/>
    <property type="match status" value="1"/>
</dbReference>
<dbReference type="SMART" id="SM00249">
    <property type="entry name" value="PHD"/>
    <property type="match status" value="1"/>
</dbReference>
<evidence type="ECO:0000256" key="8">
    <source>
        <dbReference type="PIRSR" id="PIRSR628651-50"/>
    </source>
</evidence>
<feature type="site" description="Histone H3K4me3 binding" evidence="8">
    <location>
        <position position="480"/>
    </location>
</feature>
<dbReference type="Proteomes" id="UP000765509">
    <property type="component" value="Unassembled WGS sequence"/>
</dbReference>
<feature type="compositionally biased region" description="Low complexity" evidence="12">
    <location>
        <begin position="352"/>
        <end position="370"/>
    </location>
</feature>
<dbReference type="GO" id="GO:0006355">
    <property type="term" value="P:regulation of DNA-templated transcription"/>
    <property type="evidence" value="ECO:0007669"/>
    <property type="project" value="TreeGrafter"/>
</dbReference>
<evidence type="ECO:0000256" key="10">
    <source>
        <dbReference type="PROSITE-ProRule" id="PRU00146"/>
    </source>
</evidence>
<dbReference type="InterPro" id="IPR013083">
    <property type="entry name" value="Znf_RING/FYVE/PHD"/>
</dbReference>
<feature type="compositionally biased region" description="Polar residues" evidence="12">
    <location>
        <begin position="410"/>
        <end position="431"/>
    </location>
</feature>
<dbReference type="GO" id="GO:0000785">
    <property type="term" value="C:chromatin"/>
    <property type="evidence" value="ECO:0007669"/>
    <property type="project" value="UniProtKB-ARBA"/>
</dbReference>
<comment type="similarity">
    <text evidence="2 11">Belongs to the ING family.</text>
</comment>
<dbReference type="AlphaFoldDB" id="A0A9Q3C9J2"/>
<gene>
    <name evidence="14" type="ORF">O181_018386</name>
</gene>
<proteinExistence type="inferred from homology"/>
<sequence>MPAHRKKRLASVSTEDESFSRKLKLASATKQRKSVKRKKACDNASEERNEPKENQSAKPTCADDAHAENEPPEVAKERQAREEMFEEFKGEYHDIVEELPREFNRNLILIGEMEASVQECRQELHEDLCEYMRFAQRTVEESNSDHLPVLSTDASIEDEDLANRLLTLAQPMLWGIASIRPMSSPVPCNLPEELRILLSEISKKMCRLRQLSLAKLNLAETVYEGLDRHLKRLDADLERYQDLEDQDEEAERRHEREGQNQARLPPSHQGSHMGPQSDFAIPSESSPDPLALTLCSDAETLKRGKKKIPISPLAKTSFSAEQTSSKAISFQDIHEDQQSPQQGPGDLVSPHPKLLSSPRIPRSLRSASLPMRSPLRSAQSHQTDQVDEGAGSFVPTAINTGTATLTDYITSQTSPTPQRATGASSSPAQTTGRRHRKSDIETVTISGENITADLKSSQGDEGKLYCYCKRESFGDMVACDNVDCQSGEWFHLECIGLSFLPDAIEWYCDICAKKLNGNEIVHKRQTRRHLT</sequence>
<feature type="binding site" evidence="9">
    <location>
        <position position="511"/>
    </location>
    <ligand>
        <name>Zn(2+)</name>
        <dbReference type="ChEBI" id="CHEBI:29105"/>
        <label>2</label>
    </ligand>
</feature>
<dbReference type="PANTHER" id="PTHR10333">
    <property type="entry name" value="INHIBITOR OF GROWTH PROTEIN"/>
    <property type="match status" value="1"/>
</dbReference>
<reference evidence="14" key="1">
    <citation type="submission" date="2021-03" db="EMBL/GenBank/DDBJ databases">
        <title>Draft genome sequence of rust myrtle Austropuccinia psidii MF-1, a brazilian biotype.</title>
        <authorList>
            <person name="Quecine M.C."/>
            <person name="Pachon D.M.R."/>
            <person name="Bonatelli M.L."/>
            <person name="Correr F.H."/>
            <person name="Franceschini L.M."/>
            <person name="Leite T.F."/>
            <person name="Margarido G.R.A."/>
            <person name="Almeida C.A."/>
            <person name="Ferrarezi J.A."/>
            <person name="Labate C.A."/>
        </authorList>
    </citation>
    <scope>NUCLEOTIDE SEQUENCE</scope>
    <source>
        <strain evidence="14">MF-1</strain>
    </source>
</reference>
<dbReference type="InterPro" id="IPR019787">
    <property type="entry name" value="Znf_PHD-finger"/>
</dbReference>
<comment type="domain">
    <text evidence="11">The PHD-type zinc finger mediates the binding to H3K4me3.</text>
</comment>
<dbReference type="GO" id="GO:0008270">
    <property type="term" value="F:zinc ion binding"/>
    <property type="evidence" value="ECO:0007669"/>
    <property type="project" value="UniProtKB-KW"/>
</dbReference>
<dbReference type="Gene3D" id="3.30.40.10">
    <property type="entry name" value="Zinc/RING finger domain, C3HC4 (zinc finger)"/>
    <property type="match status" value="1"/>
</dbReference>
<evidence type="ECO:0000256" key="4">
    <source>
        <dbReference type="ARBA" id="ARBA00022771"/>
    </source>
</evidence>
<feature type="region of interest" description="Disordered" evidence="12">
    <location>
        <begin position="1"/>
        <end position="81"/>
    </location>
</feature>
<name>A0A9Q3C9J2_9BASI</name>
<feature type="binding site" evidence="9">
    <location>
        <position position="491"/>
    </location>
    <ligand>
        <name>Zn(2+)</name>
        <dbReference type="ChEBI" id="CHEBI:29105"/>
        <label>1</label>
    </ligand>
</feature>
<keyword evidence="6 11" id="KW-0156">Chromatin regulator</keyword>
<dbReference type="InterPro" id="IPR011011">
    <property type="entry name" value="Znf_FYVE_PHD"/>
</dbReference>
<feature type="domain" description="PHD-type" evidence="13">
    <location>
        <begin position="463"/>
        <end position="514"/>
    </location>
</feature>
<feature type="compositionally biased region" description="Basic and acidic residues" evidence="12">
    <location>
        <begin position="45"/>
        <end position="81"/>
    </location>
</feature>
<evidence type="ECO:0000256" key="1">
    <source>
        <dbReference type="ARBA" id="ARBA00004123"/>
    </source>
</evidence>
<comment type="subcellular location">
    <subcellularLocation>
        <location evidence="1 11">Nucleus</location>
    </subcellularLocation>
</comment>
<evidence type="ECO:0000313" key="14">
    <source>
        <dbReference type="EMBL" id="MBW0478671.1"/>
    </source>
</evidence>
<evidence type="ECO:0000256" key="11">
    <source>
        <dbReference type="RuleBase" id="RU361213"/>
    </source>
</evidence>
<feature type="binding site" evidence="9">
    <location>
        <position position="484"/>
    </location>
    <ligand>
        <name>Zn(2+)</name>
        <dbReference type="ChEBI" id="CHEBI:29105"/>
        <label>2</label>
    </ligand>
</feature>
<feature type="region of interest" description="Disordered" evidence="12">
    <location>
        <begin position="244"/>
        <end position="291"/>
    </location>
</feature>
<organism evidence="14 15">
    <name type="scientific">Austropuccinia psidii MF-1</name>
    <dbReference type="NCBI Taxonomy" id="1389203"/>
    <lineage>
        <taxon>Eukaryota</taxon>
        <taxon>Fungi</taxon>
        <taxon>Dikarya</taxon>
        <taxon>Basidiomycota</taxon>
        <taxon>Pucciniomycotina</taxon>
        <taxon>Pucciniomycetes</taxon>
        <taxon>Pucciniales</taxon>
        <taxon>Sphaerophragmiaceae</taxon>
        <taxon>Austropuccinia</taxon>
    </lineage>
</organism>
<feature type="binding site" evidence="9">
    <location>
        <position position="508"/>
    </location>
    <ligand>
        <name>Zn(2+)</name>
        <dbReference type="ChEBI" id="CHEBI:29105"/>
        <label>2</label>
    </ligand>
</feature>
<keyword evidence="7 11" id="KW-0539">Nucleus</keyword>
<comment type="subunit">
    <text evidence="11">Component of an histone acetyltransferase complex. Interacts with H3K4me3 and to a lesser extent with H3K4me2.</text>
</comment>
<keyword evidence="3 9" id="KW-0479">Metal-binding</keyword>
<feature type="site" description="Histone H3K4me3 binding" evidence="8">
    <location>
        <position position="465"/>
    </location>
</feature>
<feature type="binding site" evidence="9">
    <location>
        <position position="466"/>
    </location>
    <ligand>
        <name>Zn(2+)</name>
        <dbReference type="ChEBI" id="CHEBI:29105"/>
        <label>1</label>
    </ligand>
</feature>
<comment type="function">
    <text evidence="11">Component of an histone acetyltransferase complex.</text>
</comment>
<keyword evidence="15" id="KW-1185">Reference proteome</keyword>
<feature type="region of interest" description="Disordered" evidence="12">
    <location>
        <begin position="410"/>
        <end position="440"/>
    </location>
</feature>
<comment type="caution">
    <text evidence="14">The sequence shown here is derived from an EMBL/GenBank/DDBJ whole genome shotgun (WGS) entry which is preliminary data.</text>
</comment>
<dbReference type="Gene3D" id="6.10.140.1740">
    <property type="match status" value="1"/>
</dbReference>
<dbReference type="InterPro" id="IPR028651">
    <property type="entry name" value="ING_fam"/>
</dbReference>
<dbReference type="InterPro" id="IPR024610">
    <property type="entry name" value="ING_N_histone-binding"/>
</dbReference>
<evidence type="ECO:0000313" key="15">
    <source>
        <dbReference type="Proteomes" id="UP000765509"/>
    </source>
</evidence>